<evidence type="ECO:0000313" key="2">
    <source>
        <dbReference type="EMBL" id="RWX54977.1"/>
    </source>
</evidence>
<dbReference type="EMBL" id="RJLM01000005">
    <property type="protein sequence ID" value="RWX54977.1"/>
    <property type="molecule type" value="Genomic_DNA"/>
</dbReference>
<reference evidence="2 3" key="1">
    <citation type="submission" date="2018-11" db="EMBL/GenBank/DDBJ databases">
        <title>Photobacterium sp. BEI247 sp. nov., a marine bacterium isolated from Yongle Blue Hole in the South China Sea.</title>
        <authorList>
            <person name="Wang X."/>
        </authorList>
    </citation>
    <scope>NUCLEOTIDE SEQUENCE [LARGE SCALE GENOMIC DNA]</scope>
    <source>
        <strain evidence="3">BEI247</strain>
    </source>
</reference>
<dbReference type="Proteomes" id="UP000287563">
    <property type="component" value="Unassembled WGS sequence"/>
</dbReference>
<protein>
    <recommendedName>
        <fullName evidence="1">PIN like domain-containing protein</fullName>
    </recommendedName>
</protein>
<dbReference type="InterPro" id="IPR041578">
    <property type="entry name" value="PIN_8"/>
</dbReference>
<feature type="domain" description="PIN like" evidence="1">
    <location>
        <begin position="24"/>
        <end position="259"/>
    </location>
</feature>
<evidence type="ECO:0000259" key="1">
    <source>
        <dbReference type="Pfam" id="PF18476"/>
    </source>
</evidence>
<comment type="caution">
    <text evidence="2">The sequence shown here is derived from an EMBL/GenBank/DDBJ whole genome shotgun (WGS) entry which is preliminary data.</text>
</comment>
<evidence type="ECO:0000313" key="3">
    <source>
        <dbReference type="Proteomes" id="UP000287563"/>
    </source>
</evidence>
<name>A0A3S3UL22_9GAMM</name>
<keyword evidence="3" id="KW-1185">Reference proteome</keyword>
<gene>
    <name evidence="2" type="ORF">EDI28_14665</name>
</gene>
<dbReference type="OrthoDB" id="9182727at2"/>
<accession>A0A3S3UL22</accession>
<proteinExistence type="predicted"/>
<dbReference type="AlphaFoldDB" id="A0A3S3UL22"/>
<dbReference type="RefSeq" id="WP_128784601.1">
    <property type="nucleotide sequence ID" value="NZ_RJLM01000005.1"/>
</dbReference>
<dbReference type="Pfam" id="PF18476">
    <property type="entry name" value="PIN_8"/>
    <property type="match status" value="1"/>
</dbReference>
<organism evidence="2 3">
    <name type="scientific">Photobacterium chitinilyticum</name>
    <dbReference type="NCBI Taxonomy" id="2485123"/>
    <lineage>
        <taxon>Bacteria</taxon>
        <taxon>Pseudomonadati</taxon>
        <taxon>Pseudomonadota</taxon>
        <taxon>Gammaproteobacteria</taxon>
        <taxon>Vibrionales</taxon>
        <taxon>Vibrionaceae</taxon>
        <taxon>Photobacterium</taxon>
    </lineage>
</organism>
<sequence length="419" mass="49203">MKDSFRGFSKPNKEELTLLWDNAIFVFDTNVFTNLYRYQSDAREAFFKIMEQLQARIWVPHHVGLEYQRNRLTTIEEQHQLFDKTKETVKKNISGLQKELSNLNLKNRNSHINPDKLISDISSLADDFYTELDDLESRSMNVNSEDFILQRLETLLDGKVGEQPSQECINIIEEEGKVRYENLIPPGYKDAKKSKNDDDSFTHGGVLYHKQYGDLIVWQQIISRAKDENLKSLIFITGDKKEDWWHKVKGKTTGFRPELVDEIYNKTELDYFYAYNIEPFINYARDYLNTNVSDGVIAEIREVTNLPSLGKEERSNSVISRIRNFIELLNFTRGELNLEGELASLDYFDDDFLHLGEEEEYYERLDKIDQTLLELNHKKAMGCERKIKEKANKKHMDLALGKAQFELLKEIKRKQVEPK</sequence>